<proteinExistence type="predicted"/>
<name>A0A1X0NQ04_9TRYP</name>
<dbReference type="OrthoDB" id="244896at2759"/>
<protein>
    <submittedName>
        <fullName evidence="2">Uncharacterized protein</fullName>
    </submittedName>
</protein>
<keyword evidence="1" id="KW-0472">Membrane</keyword>
<keyword evidence="1" id="KW-1133">Transmembrane helix</keyword>
<dbReference type="Proteomes" id="UP000192257">
    <property type="component" value="Unassembled WGS sequence"/>
</dbReference>
<dbReference type="VEuPathDB" id="TriTrypDB:TM35_000291020"/>
<reference evidence="2 3" key="1">
    <citation type="submission" date="2017-03" db="EMBL/GenBank/DDBJ databases">
        <title>An alternative strategy for trypanosome survival in the mammalian bloodstream revealed through genome and transcriptome analysis of the ubiquitous bovine parasite Trypanosoma (Megatrypanum) theileri.</title>
        <authorList>
            <person name="Kelly S."/>
            <person name="Ivens A."/>
            <person name="Mott A."/>
            <person name="O'Neill E."/>
            <person name="Emms D."/>
            <person name="Macleod O."/>
            <person name="Voorheis P."/>
            <person name="Matthews J."/>
            <person name="Matthews K."/>
            <person name="Carrington M."/>
        </authorList>
    </citation>
    <scope>NUCLEOTIDE SEQUENCE [LARGE SCALE GENOMIC DNA]</scope>
    <source>
        <strain evidence="2">Edinburgh</strain>
    </source>
</reference>
<evidence type="ECO:0000256" key="1">
    <source>
        <dbReference type="SAM" id="Phobius"/>
    </source>
</evidence>
<keyword evidence="1" id="KW-0812">Transmembrane</keyword>
<dbReference type="GeneID" id="39988039"/>
<evidence type="ECO:0000313" key="2">
    <source>
        <dbReference type="EMBL" id="ORC86220.1"/>
    </source>
</evidence>
<evidence type="ECO:0000313" key="3">
    <source>
        <dbReference type="Proteomes" id="UP000192257"/>
    </source>
</evidence>
<organism evidence="2 3">
    <name type="scientific">Trypanosoma theileri</name>
    <dbReference type="NCBI Taxonomy" id="67003"/>
    <lineage>
        <taxon>Eukaryota</taxon>
        <taxon>Discoba</taxon>
        <taxon>Euglenozoa</taxon>
        <taxon>Kinetoplastea</taxon>
        <taxon>Metakinetoplastina</taxon>
        <taxon>Trypanosomatida</taxon>
        <taxon>Trypanosomatidae</taxon>
        <taxon>Trypanosoma</taxon>
    </lineage>
</organism>
<feature type="transmembrane region" description="Helical" evidence="1">
    <location>
        <begin position="332"/>
        <end position="359"/>
    </location>
</feature>
<dbReference type="EMBL" id="NBCO01000029">
    <property type="protein sequence ID" value="ORC86220.1"/>
    <property type="molecule type" value="Genomic_DNA"/>
</dbReference>
<comment type="caution">
    <text evidence="2">The sequence shown here is derived from an EMBL/GenBank/DDBJ whole genome shotgun (WGS) entry which is preliminary data.</text>
</comment>
<dbReference type="AlphaFoldDB" id="A0A1X0NQ04"/>
<dbReference type="RefSeq" id="XP_028880286.1">
    <property type="nucleotide sequence ID" value="XM_029028259.1"/>
</dbReference>
<gene>
    <name evidence="2" type="ORF">TM35_000291020</name>
</gene>
<sequence length="410" mass="44031">MSFVDSSTTFASFNSNSAYYGLKRMVRTNFPNINPIQNYLLVPPQSDCDAIAKKCSGATGCYNLAITASLPIPGNYSLCLTASGWQGYYLPWGTIPLEVRVLVPNELYMNTLGKNTLLLQDAVTGANVADMNSVFLVKCPYGGCPRETLNSGDQAVSVDVCIGTAVTDRVYFSADGTLNSTTTGDYAVCADYGAEVGISPAALPVRVLHDPFVFNVTVITNTLVTIDVRGGDLLSRQEPYQVCAVLPNTPCESVATARDSVCVRSSTPNSPSVDVDIFSLYSLYKLGADNVTFCFVASDVTFNGRRYVWSHDVREPFLPEGDSAVASSSNKLSVGAIVGIVIAGVVVLVIVAVILYCVLRQRPQQEQQQPREKVPTDAVHSQSTSKTTTVEITANSFTNSFFSCNVVATE</sequence>
<accession>A0A1X0NQ04</accession>
<keyword evidence="3" id="KW-1185">Reference proteome</keyword>